<proteinExistence type="predicted"/>
<comment type="caution">
    <text evidence="1">The sequence shown here is derived from an EMBL/GenBank/DDBJ whole genome shotgun (WGS) entry which is preliminary data.</text>
</comment>
<evidence type="ECO:0000313" key="2">
    <source>
        <dbReference type="Proteomes" id="UP000789920"/>
    </source>
</evidence>
<dbReference type="Proteomes" id="UP000789920">
    <property type="component" value="Unassembled WGS sequence"/>
</dbReference>
<keyword evidence="2" id="KW-1185">Reference proteome</keyword>
<dbReference type="EMBL" id="CAJVQC010030570">
    <property type="protein sequence ID" value="CAG8745942.1"/>
    <property type="molecule type" value="Genomic_DNA"/>
</dbReference>
<sequence>KAANSRAEIIRSEIGSIKKTCDKNIKNNKYCEFYNEKSCHDEYLAHDCELVIEIEGIKEI</sequence>
<accession>A0ACA9QCL2</accession>
<feature type="non-terminal residue" evidence="1">
    <location>
        <position position="60"/>
    </location>
</feature>
<feature type="non-terminal residue" evidence="1">
    <location>
        <position position="1"/>
    </location>
</feature>
<protein>
    <submittedName>
        <fullName evidence="1">30179_t:CDS:1</fullName>
    </submittedName>
</protein>
<gene>
    <name evidence="1" type="ORF">RPERSI_LOCUS13657</name>
</gene>
<name>A0ACA9QCL2_9GLOM</name>
<evidence type="ECO:0000313" key="1">
    <source>
        <dbReference type="EMBL" id="CAG8745942.1"/>
    </source>
</evidence>
<reference evidence="1" key="1">
    <citation type="submission" date="2021-06" db="EMBL/GenBank/DDBJ databases">
        <authorList>
            <person name="Kallberg Y."/>
            <person name="Tangrot J."/>
            <person name="Rosling A."/>
        </authorList>
    </citation>
    <scope>NUCLEOTIDE SEQUENCE</scope>
    <source>
        <strain evidence="1">MA461A</strain>
    </source>
</reference>
<organism evidence="1 2">
    <name type="scientific">Racocetra persica</name>
    <dbReference type="NCBI Taxonomy" id="160502"/>
    <lineage>
        <taxon>Eukaryota</taxon>
        <taxon>Fungi</taxon>
        <taxon>Fungi incertae sedis</taxon>
        <taxon>Mucoromycota</taxon>
        <taxon>Glomeromycotina</taxon>
        <taxon>Glomeromycetes</taxon>
        <taxon>Diversisporales</taxon>
        <taxon>Gigasporaceae</taxon>
        <taxon>Racocetra</taxon>
    </lineage>
</organism>